<comment type="caution">
    <text evidence="1">The sequence shown here is derived from an EMBL/GenBank/DDBJ whole genome shotgun (WGS) entry which is preliminary data.</text>
</comment>
<accession>A0A5A7Q4C2</accession>
<dbReference type="Proteomes" id="UP000325081">
    <property type="component" value="Unassembled WGS sequence"/>
</dbReference>
<dbReference type="AlphaFoldDB" id="A0A5A7Q4C2"/>
<keyword evidence="2" id="KW-1185">Reference proteome</keyword>
<evidence type="ECO:0000313" key="1">
    <source>
        <dbReference type="EMBL" id="GER39999.1"/>
    </source>
</evidence>
<sequence>MDDMLCLNILGNKMLSHSLVFPRSEARSRWRSFSPRTPRHISSLTLVGPILFVPIPKLVKRNPSKTSFKRYEDEKGAVGNGSSVTQSFFWHTTCGAWFKLFHNKVKYIIICFWEMFF</sequence>
<gene>
    <name evidence="1" type="ORF">STAS_16647</name>
</gene>
<evidence type="ECO:0000313" key="2">
    <source>
        <dbReference type="Proteomes" id="UP000325081"/>
    </source>
</evidence>
<organism evidence="1 2">
    <name type="scientific">Striga asiatica</name>
    <name type="common">Asiatic witchweed</name>
    <name type="synonym">Buchnera asiatica</name>
    <dbReference type="NCBI Taxonomy" id="4170"/>
    <lineage>
        <taxon>Eukaryota</taxon>
        <taxon>Viridiplantae</taxon>
        <taxon>Streptophyta</taxon>
        <taxon>Embryophyta</taxon>
        <taxon>Tracheophyta</taxon>
        <taxon>Spermatophyta</taxon>
        <taxon>Magnoliopsida</taxon>
        <taxon>eudicotyledons</taxon>
        <taxon>Gunneridae</taxon>
        <taxon>Pentapetalae</taxon>
        <taxon>asterids</taxon>
        <taxon>lamiids</taxon>
        <taxon>Lamiales</taxon>
        <taxon>Orobanchaceae</taxon>
        <taxon>Buchnereae</taxon>
        <taxon>Striga</taxon>
    </lineage>
</organism>
<name>A0A5A7Q4C2_STRAF</name>
<proteinExistence type="predicted"/>
<dbReference type="EMBL" id="BKCP01005794">
    <property type="protein sequence ID" value="GER39999.1"/>
    <property type="molecule type" value="Genomic_DNA"/>
</dbReference>
<reference evidence="2" key="1">
    <citation type="journal article" date="2019" name="Curr. Biol.">
        <title>Genome Sequence of Striga asiatica Provides Insight into the Evolution of Plant Parasitism.</title>
        <authorList>
            <person name="Yoshida S."/>
            <person name="Kim S."/>
            <person name="Wafula E.K."/>
            <person name="Tanskanen J."/>
            <person name="Kim Y.M."/>
            <person name="Honaas L."/>
            <person name="Yang Z."/>
            <person name="Spallek T."/>
            <person name="Conn C.E."/>
            <person name="Ichihashi Y."/>
            <person name="Cheong K."/>
            <person name="Cui S."/>
            <person name="Der J.P."/>
            <person name="Gundlach H."/>
            <person name="Jiao Y."/>
            <person name="Hori C."/>
            <person name="Ishida J.K."/>
            <person name="Kasahara H."/>
            <person name="Kiba T."/>
            <person name="Kim M.S."/>
            <person name="Koo N."/>
            <person name="Laohavisit A."/>
            <person name="Lee Y.H."/>
            <person name="Lumba S."/>
            <person name="McCourt P."/>
            <person name="Mortimer J.C."/>
            <person name="Mutuku J.M."/>
            <person name="Nomura T."/>
            <person name="Sasaki-Sekimoto Y."/>
            <person name="Seto Y."/>
            <person name="Wang Y."/>
            <person name="Wakatake T."/>
            <person name="Sakakibara H."/>
            <person name="Demura T."/>
            <person name="Yamaguchi S."/>
            <person name="Yoneyama K."/>
            <person name="Manabe R.I."/>
            <person name="Nelson D.C."/>
            <person name="Schulman A.H."/>
            <person name="Timko M.P."/>
            <person name="dePamphilis C.W."/>
            <person name="Choi D."/>
            <person name="Shirasu K."/>
        </authorList>
    </citation>
    <scope>NUCLEOTIDE SEQUENCE [LARGE SCALE GENOMIC DNA]</scope>
    <source>
        <strain evidence="2">cv. UVA1</strain>
    </source>
</reference>
<protein>
    <submittedName>
        <fullName evidence="1">N utilization substance protein B homolog</fullName>
    </submittedName>
</protein>